<dbReference type="OrthoDB" id="5509997at2"/>
<comment type="caution">
    <text evidence="2">The sequence shown here is derived from an EMBL/GenBank/DDBJ whole genome shotgun (WGS) entry which is preliminary data.</text>
</comment>
<feature type="region of interest" description="Disordered" evidence="1">
    <location>
        <begin position="111"/>
        <end position="185"/>
    </location>
</feature>
<dbReference type="Pfam" id="PF04386">
    <property type="entry name" value="SspB"/>
    <property type="match status" value="1"/>
</dbReference>
<evidence type="ECO:0000313" key="2">
    <source>
        <dbReference type="EMBL" id="PRP92620.1"/>
    </source>
</evidence>
<sequence>MQQIQRTIESLQAKDACPRLHVDVTHADAVCPDFVREKWTERLVIDLDPSYPLELEFTALGVEANLSFGGYVTRCVFPWAAIYVVAERDTGRGRVFEDHVPASLRAKLAPTAVDPKLTKATDKDRGRGSRRRKRRRPVKESPPAVVGLAAAEHSEGEDEDEGETSVDQAEVKTRRAAFTVIDGGS</sequence>
<dbReference type="RefSeq" id="WP_106394054.1">
    <property type="nucleotide sequence ID" value="NZ_PVNK01000207.1"/>
</dbReference>
<feature type="compositionally biased region" description="Acidic residues" evidence="1">
    <location>
        <begin position="155"/>
        <end position="164"/>
    </location>
</feature>
<dbReference type="InterPro" id="IPR007481">
    <property type="entry name" value="SspB"/>
</dbReference>
<evidence type="ECO:0000313" key="3">
    <source>
        <dbReference type="Proteomes" id="UP000237968"/>
    </source>
</evidence>
<accession>A0A2S9XIR1</accession>
<dbReference type="InterPro" id="IPR036760">
    <property type="entry name" value="SspB-like_sf"/>
</dbReference>
<dbReference type="SUPFAM" id="SSF101738">
    <property type="entry name" value="SspB-like"/>
    <property type="match status" value="1"/>
</dbReference>
<protein>
    <submittedName>
        <fullName evidence="2">Stringent starvation protein B</fullName>
    </submittedName>
</protein>
<evidence type="ECO:0000256" key="1">
    <source>
        <dbReference type="SAM" id="MobiDB-lite"/>
    </source>
</evidence>
<keyword evidence="3" id="KW-1185">Reference proteome</keyword>
<dbReference type="Gene3D" id="2.30.30.220">
    <property type="entry name" value="SspB-like"/>
    <property type="match status" value="1"/>
</dbReference>
<name>A0A2S9XIR1_9BACT</name>
<feature type="compositionally biased region" description="Basic residues" evidence="1">
    <location>
        <begin position="128"/>
        <end position="137"/>
    </location>
</feature>
<reference evidence="2 3" key="1">
    <citation type="submission" date="2018-03" db="EMBL/GenBank/DDBJ databases">
        <title>Draft Genome Sequences of the Obligatory Marine Myxobacteria Enhygromyxa salina SWB005.</title>
        <authorList>
            <person name="Poehlein A."/>
            <person name="Moghaddam J.A."/>
            <person name="Harms H."/>
            <person name="Alanjari M."/>
            <person name="Koenig G.M."/>
            <person name="Daniel R."/>
            <person name="Schaeberle T.F."/>
        </authorList>
    </citation>
    <scope>NUCLEOTIDE SEQUENCE [LARGE SCALE GENOMIC DNA]</scope>
    <source>
        <strain evidence="2 3">SWB005</strain>
    </source>
</reference>
<feature type="compositionally biased region" description="Basic and acidic residues" evidence="1">
    <location>
        <begin position="116"/>
        <end position="127"/>
    </location>
</feature>
<dbReference type="EMBL" id="PVNK01000207">
    <property type="protein sequence ID" value="PRP92620.1"/>
    <property type="molecule type" value="Genomic_DNA"/>
</dbReference>
<dbReference type="AlphaFoldDB" id="A0A2S9XIR1"/>
<organism evidence="2 3">
    <name type="scientific">Enhygromyxa salina</name>
    <dbReference type="NCBI Taxonomy" id="215803"/>
    <lineage>
        <taxon>Bacteria</taxon>
        <taxon>Pseudomonadati</taxon>
        <taxon>Myxococcota</taxon>
        <taxon>Polyangia</taxon>
        <taxon>Nannocystales</taxon>
        <taxon>Nannocystaceae</taxon>
        <taxon>Enhygromyxa</taxon>
    </lineage>
</organism>
<gene>
    <name evidence="2" type="ORF">ENSA5_48010</name>
</gene>
<proteinExistence type="predicted"/>
<dbReference type="Proteomes" id="UP000237968">
    <property type="component" value="Unassembled WGS sequence"/>
</dbReference>